<dbReference type="InterPro" id="IPR002523">
    <property type="entry name" value="MgTranspt_CorA/ZnTranspt_ZntB"/>
</dbReference>
<dbReference type="OrthoDB" id="190338at2759"/>
<feature type="transmembrane region" description="Helical" evidence="9">
    <location>
        <begin position="825"/>
        <end position="843"/>
    </location>
</feature>
<evidence type="ECO:0000256" key="2">
    <source>
        <dbReference type="ARBA" id="ARBA00009765"/>
    </source>
</evidence>
<dbReference type="PANTHER" id="PTHR46494">
    <property type="entry name" value="CORA FAMILY METAL ION TRANSPORTER (EUROFUNG)"/>
    <property type="match status" value="1"/>
</dbReference>
<dbReference type="GO" id="GO:0000287">
    <property type="term" value="F:magnesium ion binding"/>
    <property type="evidence" value="ECO:0007669"/>
    <property type="project" value="TreeGrafter"/>
</dbReference>
<feature type="region of interest" description="Disordered" evidence="8">
    <location>
        <begin position="524"/>
        <end position="591"/>
    </location>
</feature>
<feature type="region of interest" description="Disordered" evidence="8">
    <location>
        <begin position="111"/>
        <end position="151"/>
    </location>
</feature>
<evidence type="ECO:0000256" key="9">
    <source>
        <dbReference type="SAM" id="Phobius"/>
    </source>
</evidence>
<sequence>MSYCMQPPLALRNTSTQIFSVDQLDGLDASVWSTIAQHGLPIDVYSPDVQEVIDVTDGRLRNLYDAFDRDFDGRLSKPELLQGLAQQGFTNLEGTREFELLWETCEKITTNREGAGGAESEEEGEGLGPELAGGRRGVTSGQLSARKGRGGRKDENRITFAAFKRIVQRLKMELLFLPPMAMRQGQLATKDRIEERGEHGRFTQSRSPLPFSRAAGEMAPTTEQGGGAEGLPAEGVEEVIKNGLSTLAGSAPKLHSGAGVGDESRGLHVGSELSIAVGGFSDGRITPALYPDYGTTCPAYFLVDEDEEGENGGRKNSTGQGRMEVVKFSSLDYNEKTYSAEIPVADTYAFFTTHRDPKDFMMRWLHLEGLDRLTILRFAIKYSLHPLCVEDALKLEDQQPKVNKYGCHYFIVMPFFRLTRESREALKTLRQQRRRYSSIIKSTAEAAALLAHGATGQRERGGLQGSGQASPNDRRHKGKESWSDFHFRVEWSKLCIFMAGAPSYDTLISLHGKWETFNSETDEMLQGEEGPGGKKGAGEEWKGMGSRTESSASMAKGGNSSFVGGSASTHGLRFRRGGGREASDLDSGEDGLIKDDSMAASHYEHHVRYGWDGQESGSTSPYSGVGGANSSFSHGHIFERLVTALKVDYSTLRQGNSKHLLYRILDEVVDFLIPIAQAYRTRVRLFQAQLHRNESTFKKEHMRLVLGMKSELQRLQRRIRPMTAVVRHLMDDEQIGQDMKVYLEDVLDHVVRGLEEIGGCIEMCDSTKEEFKSLRDQRTNEVLYTLTVVTTMFVPLQFLTGVYGMNFMNKEGEPTMPELLWPRGYLFFWCMAATLFSVSWYFFRRHLSYL</sequence>
<evidence type="ECO:0000256" key="7">
    <source>
        <dbReference type="ARBA" id="ARBA00023136"/>
    </source>
</evidence>
<evidence type="ECO:0000256" key="6">
    <source>
        <dbReference type="ARBA" id="ARBA00022989"/>
    </source>
</evidence>
<feature type="region of interest" description="Disordered" evidence="8">
    <location>
        <begin position="454"/>
        <end position="479"/>
    </location>
</feature>
<comment type="similarity">
    <text evidence="2">Belongs to the CorA metal ion transporter (MIT) (TC 1.A.35) family.</text>
</comment>
<keyword evidence="4" id="KW-1003">Cell membrane</keyword>
<evidence type="ECO:0000313" key="11">
    <source>
        <dbReference type="EMBL" id="TFJ88664.1"/>
    </source>
</evidence>
<name>A0A4D9DC90_9STRA</name>
<dbReference type="GO" id="GO:0005509">
    <property type="term" value="F:calcium ion binding"/>
    <property type="evidence" value="ECO:0007669"/>
    <property type="project" value="InterPro"/>
</dbReference>
<keyword evidence="5 9" id="KW-0812">Transmembrane</keyword>
<evidence type="ECO:0000259" key="10">
    <source>
        <dbReference type="PROSITE" id="PS50222"/>
    </source>
</evidence>
<keyword evidence="12" id="KW-1185">Reference proteome</keyword>
<accession>A0A4D9DC90</accession>
<dbReference type="Gene3D" id="1.20.58.340">
    <property type="entry name" value="Magnesium transport protein CorA, transmembrane region"/>
    <property type="match status" value="2"/>
</dbReference>
<proteinExistence type="inferred from homology"/>
<keyword evidence="7 9" id="KW-0472">Membrane</keyword>
<dbReference type="SUPFAM" id="SSF143865">
    <property type="entry name" value="CorA soluble domain-like"/>
    <property type="match status" value="2"/>
</dbReference>
<dbReference type="Pfam" id="PF01544">
    <property type="entry name" value="CorA"/>
    <property type="match status" value="1"/>
</dbReference>
<evidence type="ECO:0000256" key="4">
    <source>
        <dbReference type="ARBA" id="ARBA00022475"/>
    </source>
</evidence>
<protein>
    <recommendedName>
        <fullName evidence="10">EF-hand domain-containing protein</fullName>
    </recommendedName>
</protein>
<dbReference type="InterPro" id="IPR045861">
    <property type="entry name" value="CorA_cytoplasmic_dom"/>
</dbReference>
<dbReference type="GO" id="GO:0015087">
    <property type="term" value="F:cobalt ion transmembrane transporter activity"/>
    <property type="evidence" value="ECO:0007669"/>
    <property type="project" value="TreeGrafter"/>
</dbReference>
<feature type="region of interest" description="Disordered" evidence="8">
    <location>
        <begin position="197"/>
        <end position="229"/>
    </location>
</feature>
<feature type="domain" description="EF-hand" evidence="10">
    <location>
        <begin position="55"/>
        <end position="90"/>
    </location>
</feature>
<reference evidence="11 12" key="1">
    <citation type="submission" date="2019-01" db="EMBL/GenBank/DDBJ databases">
        <title>Nuclear Genome Assembly of the Microalgal Biofuel strain Nannochloropsis salina CCMP1776.</title>
        <authorList>
            <person name="Hovde B."/>
        </authorList>
    </citation>
    <scope>NUCLEOTIDE SEQUENCE [LARGE SCALE GENOMIC DNA]</scope>
    <source>
        <strain evidence="11 12">CCMP1776</strain>
    </source>
</reference>
<evidence type="ECO:0000256" key="1">
    <source>
        <dbReference type="ARBA" id="ARBA00004651"/>
    </source>
</evidence>
<dbReference type="InterPro" id="IPR045863">
    <property type="entry name" value="CorA_TM1_TM2"/>
</dbReference>
<dbReference type="PANTHER" id="PTHR46494:SF1">
    <property type="entry name" value="CORA FAMILY METAL ION TRANSPORTER (EUROFUNG)"/>
    <property type="match status" value="1"/>
</dbReference>
<dbReference type="PROSITE" id="PS50222">
    <property type="entry name" value="EF_HAND_2"/>
    <property type="match status" value="1"/>
</dbReference>
<feature type="compositionally biased region" description="Polar residues" evidence="8">
    <location>
        <begin position="547"/>
        <end position="569"/>
    </location>
</feature>
<dbReference type="AlphaFoldDB" id="A0A4D9DC90"/>
<dbReference type="Gene3D" id="3.30.460.20">
    <property type="entry name" value="CorA soluble domain-like"/>
    <property type="match status" value="1"/>
</dbReference>
<keyword evidence="3" id="KW-0813">Transport</keyword>
<evidence type="ECO:0000256" key="8">
    <source>
        <dbReference type="SAM" id="MobiDB-lite"/>
    </source>
</evidence>
<feature type="transmembrane region" description="Helical" evidence="9">
    <location>
        <begin position="782"/>
        <end position="805"/>
    </location>
</feature>
<evidence type="ECO:0000313" key="12">
    <source>
        <dbReference type="Proteomes" id="UP000355283"/>
    </source>
</evidence>
<dbReference type="GO" id="GO:0050897">
    <property type="term" value="F:cobalt ion binding"/>
    <property type="evidence" value="ECO:0007669"/>
    <property type="project" value="TreeGrafter"/>
</dbReference>
<keyword evidence="6 9" id="KW-1133">Transmembrane helix</keyword>
<dbReference type="InterPro" id="IPR002048">
    <property type="entry name" value="EF_hand_dom"/>
</dbReference>
<dbReference type="EMBL" id="SDOX01000001">
    <property type="protein sequence ID" value="TFJ88664.1"/>
    <property type="molecule type" value="Genomic_DNA"/>
</dbReference>
<organism evidence="11 12">
    <name type="scientific">Nannochloropsis salina CCMP1776</name>
    <dbReference type="NCBI Taxonomy" id="1027361"/>
    <lineage>
        <taxon>Eukaryota</taxon>
        <taxon>Sar</taxon>
        <taxon>Stramenopiles</taxon>
        <taxon>Ochrophyta</taxon>
        <taxon>Eustigmatophyceae</taxon>
        <taxon>Eustigmatales</taxon>
        <taxon>Monodopsidaceae</taxon>
        <taxon>Microchloropsis</taxon>
        <taxon>Microchloropsis salina</taxon>
    </lineage>
</organism>
<evidence type="ECO:0000256" key="3">
    <source>
        <dbReference type="ARBA" id="ARBA00022448"/>
    </source>
</evidence>
<comment type="caution">
    <text evidence="11">The sequence shown here is derived from an EMBL/GenBank/DDBJ whole genome shotgun (WGS) entry which is preliminary data.</text>
</comment>
<dbReference type="GO" id="GO:0005886">
    <property type="term" value="C:plasma membrane"/>
    <property type="evidence" value="ECO:0007669"/>
    <property type="project" value="UniProtKB-SubCell"/>
</dbReference>
<evidence type="ECO:0000256" key="5">
    <source>
        <dbReference type="ARBA" id="ARBA00022692"/>
    </source>
</evidence>
<gene>
    <name evidence="11" type="ORF">NSK_000233</name>
</gene>
<comment type="subcellular location">
    <subcellularLocation>
        <location evidence="1">Cell membrane</location>
        <topology evidence="1">Multi-pass membrane protein</topology>
    </subcellularLocation>
</comment>
<dbReference type="GO" id="GO:0015095">
    <property type="term" value="F:magnesium ion transmembrane transporter activity"/>
    <property type="evidence" value="ECO:0007669"/>
    <property type="project" value="TreeGrafter"/>
</dbReference>
<dbReference type="SUPFAM" id="SSF144083">
    <property type="entry name" value="Magnesium transport protein CorA, transmembrane region"/>
    <property type="match status" value="1"/>
</dbReference>
<dbReference type="Proteomes" id="UP000355283">
    <property type="component" value="Unassembled WGS sequence"/>
</dbReference>